<comment type="catalytic activity">
    <reaction evidence="1 9">
        <text>a ribonucleoside 5'-phosphate + H2O = a ribonucleoside + phosphate</text>
        <dbReference type="Rhea" id="RHEA:12484"/>
        <dbReference type="ChEBI" id="CHEBI:15377"/>
        <dbReference type="ChEBI" id="CHEBI:18254"/>
        <dbReference type="ChEBI" id="CHEBI:43474"/>
        <dbReference type="ChEBI" id="CHEBI:58043"/>
        <dbReference type="EC" id="3.1.3.5"/>
    </reaction>
</comment>
<dbReference type="EMBL" id="LOEE01000021">
    <property type="protein sequence ID" value="KXG76846.1"/>
    <property type="molecule type" value="Genomic_DNA"/>
</dbReference>
<dbReference type="Gene3D" id="3.40.1210.10">
    <property type="entry name" value="Survival protein SurE-like phosphatase/nucleotidase"/>
    <property type="match status" value="1"/>
</dbReference>
<comment type="function">
    <text evidence="9">Nucleotidase that shows phosphatase activity on nucleoside 5'-monophosphates.</text>
</comment>
<comment type="cofactor">
    <cofactor evidence="9">
        <name>a divalent metal cation</name>
        <dbReference type="ChEBI" id="CHEBI:60240"/>
    </cofactor>
    <text evidence="9">Binds 1 divalent metal cation per subunit.</text>
</comment>
<comment type="caution">
    <text evidence="11">The sequence shown here is derived from an EMBL/GenBank/DDBJ whole genome shotgun (WGS) entry which is preliminary data.</text>
</comment>
<dbReference type="GO" id="GO:0008254">
    <property type="term" value="F:3'-nucleotidase activity"/>
    <property type="evidence" value="ECO:0007669"/>
    <property type="project" value="TreeGrafter"/>
</dbReference>
<feature type="binding site" evidence="9">
    <location>
        <position position="39"/>
    </location>
    <ligand>
        <name>a divalent metal cation</name>
        <dbReference type="ChEBI" id="CHEBI:60240"/>
    </ligand>
</feature>
<proteinExistence type="inferred from homology"/>
<name>A0A140L8H1_9FIRM</name>
<dbReference type="AlphaFoldDB" id="A0A140L8H1"/>
<comment type="cofactor">
    <cofactor evidence="2">
        <name>Mg(2+)</name>
        <dbReference type="ChEBI" id="CHEBI:18420"/>
    </cofactor>
</comment>
<dbReference type="PANTHER" id="PTHR30457:SF12">
    <property type="entry name" value="5'_3'-NUCLEOTIDASE SURE"/>
    <property type="match status" value="1"/>
</dbReference>
<dbReference type="InterPro" id="IPR030048">
    <property type="entry name" value="SurE"/>
</dbReference>
<dbReference type="OrthoDB" id="9780815at2"/>
<dbReference type="NCBIfam" id="NF001489">
    <property type="entry name" value="PRK00346.1-3"/>
    <property type="match status" value="1"/>
</dbReference>
<dbReference type="STRING" id="520762.AN619_08380"/>
<evidence type="ECO:0000256" key="8">
    <source>
        <dbReference type="ARBA" id="ARBA00022801"/>
    </source>
</evidence>
<dbReference type="EC" id="3.1.3.5" evidence="9"/>
<keyword evidence="5 9" id="KW-0963">Cytoplasm</keyword>
<dbReference type="PATRIC" id="fig|520762.4.peg.933"/>
<evidence type="ECO:0000256" key="6">
    <source>
        <dbReference type="ARBA" id="ARBA00022723"/>
    </source>
</evidence>
<dbReference type="GO" id="GO:0000166">
    <property type="term" value="F:nucleotide binding"/>
    <property type="evidence" value="ECO:0007669"/>
    <property type="project" value="UniProtKB-KW"/>
</dbReference>
<sequence length="254" mass="28137">MRILVTNDDGIYAEGIYKLACALEKLGEVWVVAPDRQRSATGHAITMHHPLRAEKVKLLHTSFQAWSVNGTPTDCVKLAVEALMDHKPDIVFSGINKGPNLGTDVLYSGTVSAAIEGAILGIPAVAVSLADYQNVCYDYAAEFCTLLADKVINHSLPPDTLLNVNIPNTTKEKIKGVKITTLGVRKYKNSFIERIDPRGQIYYWLGGEIVDHENGEGTDIHSIQNQYISITPIHFDLTKFDLIDQLHQWNIQKA</sequence>
<accession>A0A140L8H1</accession>
<dbReference type="GO" id="GO:0046872">
    <property type="term" value="F:metal ion binding"/>
    <property type="evidence" value="ECO:0007669"/>
    <property type="project" value="UniProtKB-UniRule"/>
</dbReference>
<keyword evidence="7 9" id="KW-0547">Nucleotide-binding</keyword>
<protein>
    <recommendedName>
        <fullName evidence="9">5'-nucleotidase SurE</fullName>
        <ecNumber evidence="9">3.1.3.5</ecNumber>
    </recommendedName>
    <alternativeName>
        <fullName evidence="9">Nucleoside 5'-monophosphate phosphohydrolase</fullName>
    </alternativeName>
</protein>
<reference evidence="11 12" key="1">
    <citation type="submission" date="2015-12" db="EMBL/GenBank/DDBJ databases">
        <title>Draft genome sequence of the thermoanaerobe Thermotalea metallivorans, an isolate from the runoff channel of the Great Artesian Basin, Australia.</title>
        <authorList>
            <person name="Patel B.K."/>
        </authorList>
    </citation>
    <scope>NUCLEOTIDE SEQUENCE [LARGE SCALE GENOMIC DNA]</scope>
    <source>
        <strain evidence="11 12">B2-1</strain>
    </source>
</reference>
<dbReference type="GO" id="GO:0005737">
    <property type="term" value="C:cytoplasm"/>
    <property type="evidence" value="ECO:0007669"/>
    <property type="project" value="UniProtKB-SubCell"/>
</dbReference>
<evidence type="ECO:0000256" key="2">
    <source>
        <dbReference type="ARBA" id="ARBA00001946"/>
    </source>
</evidence>
<dbReference type="GO" id="GO:0008253">
    <property type="term" value="F:5'-nucleotidase activity"/>
    <property type="evidence" value="ECO:0007669"/>
    <property type="project" value="UniProtKB-UniRule"/>
</dbReference>
<dbReference type="Proteomes" id="UP000070456">
    <property type="component" value="Unassembled WGS sequence"/>
</dbReference>
<evidence type="ECO:0000313" key="11">
    <source>
        <dbReference type="EMBL" id="KXG76846.1"/>
    </source>
</evidence>
<dbReference type="Pfam" id="PF01975">
    <property type="entry name" value="SurE"/>
    <property type="match status" value="1"/>
</dbReference>
<feature type="binding site" evidence="9">
    <location>
        <position position="96"/>
    </location>
    <ligand>
        <name>a divalent metal cation</name>
        <dbReference type="ChEBI" id="CHEBI:60240"/>
    </ligand>
</feature>
<keyword evidence="12" id="KW-1185">Reference proteome</keyword>
<feature type="binding site" evidence="9">
    <location>
        <position position="8"/>
    </location>
    <ligand>
        <name>a divalent metal cation</name>
        <dbReference type="ChEBI" id="CHEBI:60240"/>
    </ligand>
</feature>
<dbReference type="NCBIfam" id="TIGR00087">
    <property type="entry name" value="surE"/>
    <property type="match status" value="1"/>
</dbReference>
<gene>
    <name evidence="9 11" type="primary">surE</name>
    <name evidence="11" type="ORF">AN619_08380</name>
</gene>
<evidence type="ECO:0000256" key="5">
    <source>
        <dbReference type="ARBA" id="ARBA00022490"/>
    </source>
</evidence>
<dbReference type="SUPFAM" id="SSF64167">
    <property type="entry name" value="SurE-like"/>
    <property type="match status" value="1"/>
</dbReference>
<evidence type="ECO:0000256" key="9">
    <source>
        <dbReference type="HAMAP-Rule" id="MF_00060"/>
    </source>
</evidence>
<dbReference type="InterPro" id="IPR036523">
    <property type="entry name" value="SurE-like_sf"/>
</dbReference>
<keyword evidence="6 9" id="KW-0479">Metal-binding</keyword>
<evidence type="ECO:0000256" key="7">
    <source>
        <dbReference type="ARBA" id="ARBA00022741"/>
    </source>
</evidence>
<feature type="domain" description="Survival protein SurE-like phosphatase/nucleotidase" evidence="10">
    <location>
        <begin position="3"/>
        <end position="188"/>
    </location>
</feature>
<dbReference type="NCBIfam" id="NF001492">
    <property type="entry name" value="PRK00346.2-2"/>
    <property type="match status" value="1"/>
</dbReference>
<evidence type="ECO:0000256" key="4">
    <source>
        <dbReference type="ARBA" id="ARBA00011062"/>
    </source>
</evidence>
<dbReference type="FunFam" id="3.40.1210.10:FF:000001">
    <property type="entry name" value="5'/3'-nucleotidase SurE"/>
    <property type="match status" value="1"/>
</dbReference>
<dbReference type="PANTHER" id="PTHR30457">
    <property type="entry name" value="5'-NUCLEOTIDASE SURE"/>
    <property type="match status" value="1"/>
</dbReference>
<keyword evidence="8 9" id="KW-0378">Hydrolase</keyword>
<dbReference type="HAMAP" id="MF_00060">
    <property type="entry name" value="SurE"/>
    <property type="match status" value="1"/>
</dbReference>
<evidence type="ECO:0000256" key="3">
    <source>
        <dbReference type="ARBA" id="ARBA00004496"/>
    </source>
</evidence>
<dbReference type="RefSeq" id="WP_068555212.1">
    <property type="nucleotide sequence ID" value="NZ_LOEE01000021.1"/>
</dbReference>
<comment type="subcellular location">
    <subcellularLocation>
        <location evidence="3 9">Cytoplasm</location>
    </subcellularLocation>
</comment>
<organism evidence="11 12">
    <name type="scientific">Thermotalea metallivorans</name>
    <dbReference type="NCBI Taxonomy" id="520762"/>
    <lineage>
        <taxon>Bacteria</taxon>
        <taxon>Bacillati</taxon>
        <taxon>Bacillota</taxon>
        <taxon>Clostridia</taxon>
        <taxon>Peptostreptococcales</taxon>
        <taxon>Thermotaleaceae</taxon>
        <taxon>Thermotalea</taxon>
    </lineage>
</organism>
<dbReference type="NCBIfam" id="NF001490">
    <property type="entry name" value="PRK00346.1-4"/>
    <property type="match status" value="1"/>
</dbReference>
<dbReference type="GO" id="GO:0004309">
    <property type="term" value="F:exopolyphosphatase activity"/>
    <property type="evidence" value="ECO:0007669"/>
    <property type="project" value="TreeGrafter"/>
</dbReference>
<evidence type="ECO:0000256" key="1">
    <source>
        <dbReference type="ARBA" id="ARBA00000815"/>
    </source>
</evidence>
<evidence type="ECO:0000259" key="10">
    <source>
        <dbReference type="Pfam" id="PF01975"/>
    </source>
</evidence>
<dbReference type="InterPro" id="IPR002828">
    <property type="entry name" value="SurE-like_Pase/nucleotidase"/>
</dbReference>
<evidence type="ECO:0000313" key="12">
    <source>
        <dbReference type="Proteomes" id="UP000070456"/>
    </source>
</evidence>
<feature type="binding site" evidence="9">
    <location>
        <position position="9"/>
    </location>
    <ligand>
        <name>a divalent metal cation</name>
        <dbReference type="ChEBI" id="CHEBI:60240"/>
    </ligand>
</feature>
<comment type="similarity">
    <text evidence="4 9">Belongs to the SurE nucleotidase family.</text>
</comment>